<feature type="compositionally biased region" description="Low complexity" evidence="10">
    <location>
        <begin position="14"/>
        <end position="24"/>
    </location>
</feature>
<dbReference type="GO" id="GO:0019346">
    <property type="term" value="P:transsulfuration"/>
    <property type="evidence" value="ECO:0007669"/>
    <property type="project" value="InterPro"/>
</dbReference>
<accession>A0A537IXU8</accession>
<feature type="region of interest" description="Disordered" evidence="10">
    <location>
        <begin position="1"/>
        <end position="24"/>
    </location>
</feature>
<dbReference type="Proteomes" id="UP000318834">
    <property type="component" value="Unassembled WGS sequence"/>
</dbReference>
<dbReference type="AlphaFoldDB" id="A0A537IXU8"/>
<dbReference type="PANTHER" id="PTHR11808">
    <property type="entry name" value="TRANS-SULFURATION ENZYME FAMILY MEMBER"/>
    <property type="match status" value="1"/>
</dbReference>
<protein>
    <recommendedName>
        <fullName evidence="4">homocysteine desulfhydrase</fullName>
        <ecNumber evidence="4">4.4.1.2</ecNumber>
    </recommendedName>
    <alternativeName>
        <fullName evidence="5">Homocysteine desulfhydrase</fullName>
    </alternativeName>
</protein>
<dbReference type="Pfam" id="PF01053">
    <property type="entry name" value="Cys_Met_Meta_PP"/>
    <property type="match status" value="1"/>
</dbReference>
<dbReference type="InterPro" id="IPR015421">
    <property type="entry name" value="PyrdxlP-dep_Trfase_major"/>
</dbReference>
<dbReference type="GO" id="GO:0008483">
    <property type="term" value="F:transaminase activity"/>
    <property type="evidence" value="ECO:0007669"/>
    <property type="project" value="UniProtKB-KW"/>
</dbReference>
<comment type="caution">
    <text evidence="11">The sequence shown here is derived from an EMBL/GenBank/DDBJ whole genome shotgun (WGS) entry which is preliminary data.</text>
</comment>
<evidence type="ECO:0000256" key="4">
    <source>
        <dbReference type="ARBA" id="ARBA00047175"/>
    </source>
</evidence>
<comment type="catalytic activity">
    <reaction evidence="7">
        <text>L-methionine + H2O = methanethiol + 2-oxobutanoate + NH4(+)</text>
        <dbReference type="Rhea" id="RHEA:23800"/>
        <dbReference type="ChEBI" id="CHEBI:15377"/>
        <dbReference type="ChEBI" id="CHEBI:16007"/>
        <dbReference type="ChEBI" id="CHEBI:16763"/>
        <dbReference type="ChEBI" id="CHEBI:28938"/>
        <dbReference type="ChEBI" id="CHEBI:57844"/>
        <dbReference type="EC" id="4.4.1.11"/>
    </reaction>
    <physiologicalReaction direction="left-to-right" evidence="7">
        <dbReference type="Rhea" id="RHEA:23801"/>
    </physiologicalReaction>
</comment>
<evidence type="ECO:0000256" key="6">
    <source>
        <dbReference type="ARBA" id="ARBA00048780"/>
    </source>
</evidence>
<comment type="catalytic activity">
    <reaction evidence="6">
        <text>L-homocysteine + H2O = 2-oxobutanoate + hydrogen sulfide + NH4(+) + H(+)</text>
        <dbReference type="Rhea" id="RHEA:14501"/>
        <dbReference type="ChEBI" id="CHEBI:15377"/>
        <dbReference type="ChEBI" id="CHEBI:15378"/>
        <dbReference type="ChEBI" id="CHEBI:16763"/>
        <dbReference type="ChEBI" id="CHEBI:28938"/>
        <dbReference type="ChEBI" id="CHEBI:29919"/>
        <dbReference type="ChEBI" id="CHEBI:58199"/>
        <dbReference type="EC" id="4.4.1.2"/>
    </reaction>
    <physiologicalReaction direction="left-to-right" evidence="6">
        <dbReference type="Rhea" id="RHEA:14502"/>
    </physiologicalReaction>
</comment>
<dbReference type="GO" id="GO:0005737">
    <property type="term" value="C:cytoplasm"/>
    <property type="evidence" value="ECO:0007669"/>
    <property type="project" value="TreeGrafter"/>
</dbReference>
<comment type="similarity">
    <text evidence="2 9">Belongs to the trans-sulfuration enzymes family.</text>
</comment>
<dbReference type="Gene3D" id="3.90.1150.10">
    <property type="entry name" value="Aspartate Aminotransferase, domain 1"/>
    <property type="match status" value="1"/>
</dbReference>
<evidence type="ECO:0000256" key="10">
    <source>
        <dbReference type="SAM" id="MobiDB-lite"/>
    </source>
</evidence>
<dbReference type="GO" id="GO:0047982">
    <property type="term" value="F:homocysteine desulfhydrase activity"/>
    <property type="evidence" value="ECO:0007669"/>
    <property type="project" value="UniProtKB-EC"/>
</dbReference>
<sequence length="413" mass="44105">MIASHQSPVTSHQSLSSKGASSMSKDWGFTTKAIHGGRMPDAHKAVAPPIYQTATFYYDSAEEGARLGQEIPPGYIYTRWANPTTRVLEEKVALLEGGEDALATSSGMGAVSSAVLTVVKPGDHAVAPAAIYQATYQLFADILPGYGIQTTVISDSSTDAYERALRPNTKLLFIETPNNPMLGITEIERVAALARARSAVTIADNTWATPYNQTPLSLGVDVVAHSATKYLGGHHDVTAGLIVGRAEFIKRAKRQARILGTTIDPFGAWLVIRGLTTLALRVERQNGSAQRLAEFFAGHPKVSKVYYPGLPSHPGHAIARRQMRGFGGMLSFEVKGGYGPGVRAFEALQVCKRATSLGGISTLVSHPAGISSVQMPKEIRAAAGISEGLIRVSVGIEDPDDLLEDFEQALRLA</sequence>
<dbReference type="Gene3D" id="3.40.640.10">
    <property type="entry name" value="Type I PLP-dependent aspartate aminotransferase-like (Major domain)"/>
    <property type="match status" value="1"/>
</dbReference>
<dbReference type="GO" id="GO:0030170">
    <property type="term" value="F:pyridoxal phosphate binding"/>
    <property type="evidence" value="ECO:0007669"/>
    <property type="project" value="InterPro"/>
</dbReference>
<dbReference type="EC" id="4.4.1.2" evidence="4"/>
<evidence type="ECO:0000256" key="8">
    <source>
        <dbReference type="PIRSR" id="PIRSR001434-2"/>
    </source>
</evidence>
<evidence type="ECO:0000256" key="3">
    <source>
        <dbReference type="ARBA" id="ARBA00022898"/>
    </source>
</evidence>
<dbReference type="PIRSF" id="PIRSF001434">
    <property type="entry name" value="CGS"/>
    <property type="match status" value="1"/>
</dbReference>
<gene>
    <name evidence="11" type="ORF">E6H05_04455</name>
</gene>
<comment type="cofactor">
    <cofactor evidence="1 9">
        <name>pyridoxal 5'-phosphate</name>
        <dbReference type="ChEBI" id="CHEBI:597326"/>
    </cofactor>
</comment>
<dbReference type="FunFam" id="3.40.640.10:FF:000046">
    <property type="entry name" value="Cystathionine gamma-lyase"/>
    <property type="match status" value="1"/>
</dbReference>
<evidence type="ECO:0000313" key="11">
    <source>
        <dbReference type="EMBL" id="TMI76130.1"/>
    </source>
</evidence>
<dbReference type="InterPro" id="IPR000277">
    <property type="entry name" value="Cys/Met-Metab_PyrdxlP-dep_enz"/>
</dbReference>
<evidence type="ECO:0000256" key="1">
    <source>
        <dbReference type="ARBA" id="ARBA00001933"/>
    </source>
</evidence>
<dbReference type="FunFam" id="3.90.1150.10:FF:000033">
    <property type="entry name" value="Cystathionine gamma-synthase"/>
    <property type="match status" value="1"/>
</dbReference>
<evidence type="ECO:0000256" key="9">
    <source>
        <dbReference type="RuleBase" id="RU362118"/>
    </source>
</evidence>
<dbReference type="CDD" id="cd00614">
    <property type="entry name" value="CGS_like"/>
    <property type="match status" value="1"/>
</dbReference>
<keyword evidence="11" id="KW-0032">Aminotransferase</keyword>
<dbReference type="PROSITE" id="PS00868">
    <property type="entry name" value="CYS_MET_METAB_PP"/>
    <property type="match status" value="1"/>
</dbReference>
<evidence type="ECO:0000256" key="7">
    <source>
        <dbReference type="ARBA" id="ARBA00052699"/>
    </source>
</evidence>
<name>A0A537IXU8_9BACT</name>
<dbReference type="InterPro" id="IPR054542">
    <property type="entry name" value="Cys_met_metab_PP"/>
</dbReference>
<dbReference type="EMBL" id="VBAP01000029">
    <property type="protein sequence ID" value="TMI76130.1"/>
    <property type="molecule type" value="Genomic_DNA"/>
</dbReference>
<dbReference type="GO" id="GO:0018826">
    <property type="term" value="F:methionine gamma-lyase activity"/>
    <property type="evidence" value="ECO:0007669"/>
    <property type="project" value="UniProtKB-EC"/>
</dbReference>
<proteinExistence type="inferred from homology"/>
<evidence type="ECO:0000256" key="5">
    <source>
        <dbReference type="ARBA" id="ARBA00047199"/>
    </source>
</evidence>
<keyword evidence="11" id="KW-0808">Transferase</keyword>
<evidence type="ECO:0000313" key="12">
    <source>
        <dbReference type="Proteomes" id="UP000318834"/>
    </source>
</evidence>
<dbReference type="SUPFAM" id="SSF53383">
    <property type="entry name" value="PLP-dependent transferases"/>
    <property type="match status" value="1"/>
</dbReference>
<organism evidence="11 12">
    <name type="scientific">Candidatus Segetimicrobium genomatis</name>
    <dbReference type="NCBI Taxonomy" id="2569760"/>
    <lineage>
        <taxon>Bacteria</taxon>
        <taxon>Bacillati</taxon>
        <taxon>Candidatus Sysuimicrobiota</taxon>
        <taxon>Candidatus Sysuimicrobiia</taxon>
        <taxon>Candidatus Sysuimicrobiales</taxon>
        <taxon>Candidatus Segetimicrobiaceae</taxon>
        <taxon>Candidatus Segetimicrobium</taxon>
    </lineage>
</organism>
<dbReference type="GO" id="GO:0009086">
    <property type="term" value="P:methionine biosynthetic process"/>
    <property type="evidence" value="ECO:0007669"/>
    <property type="project" value="UniProtKB-ARBA"/>
</dbReference>
<dbReference type="InterPro" id="IPR015422">
    <property type="entry name" value="PyrdxlP-dep_Trfase_small"/>
</dbReference>
<feature type="modified residue" description="N6-(pyridoxal phosphate)lysine" evidence="8">
    <location>
        <position position="229"/>
    </location>
</feature>
<feature type="compositionally biased region" description="Polar residues" evidence="10">
    <location>
        <begin position="1"/>
        <end position="13"/>
    </location>
</feature>
<keyword evidence="3 8" id="KW-0663">Pyridoxal phosphate</keyword>
<dbReference type="InterPro" id="IPR015424">
    <property type="entry name" value="PyrdxlP-dep_Trfase"/>
</dbReference>
<evidence type="ECO:0000256" key="2">
    <source>
        <dbReference type="ARBA" id="ARBA00009077"/>
    </source>
</evidence>
<reference evidence="11 12" key="1">
    <citation type="journal article" date="2019" name="Nat. Microbiol.">
        <title>Mediterranean grassland soil C-N compound turnover is dependent on rainfall and depth, and is mediated by genomically divergent microorganisms.</title>
        <authorList>
            <person name="Diamond S."/>
            <person name="Andeer P.F."/>
            <person name="Li Z."/>
            <person name="Crits-Christoph A."/>
            <person name="Burstein D."/>
            <person name="Anantharaman K."/>
            <person name="Lane K.R."/>
            <person name="Thomas B.C."/>
            <person name="Pan C."/>
            <person name="Northen T.R."/>
            <person name="Banfield J.F."/>
        </authorList>
    </citation>
    <scope>NUCLEOTIDE SEQUENCE [LARGE SCALE GENOMIC DNA]</scope>
    <source>
        <strain evidence="11">NP_8</strain>
    </source>
</reference>